<evidence type="ECO:0000256" key="8">
    <source>
        <dbReference type="SAM" id="MobiDB-lite"/>
    </source>
</evidence>
<reference evidence="11" key="1">
    <citation type="submission" date="2016-12" db="EMBL/GenBank/DDBJ databases">
        <authorList>
            <person name="Brunel B."/>
        </authorList>
    </citation>
    <scope>NUCLEOTIDE SEQUENCE [LARGE SCALE GENOMIC DNA]</scope>
</reference>
<keyword evidence="6 7" id="KW-0472">Membrane</keyword>
<keyword evidence="4 7" id="KW-0812">Transmembrane</keyword>
<keyword evidence="11" id="KW-1185">Reference proteome</keyword>
<sequence>MLVKGVSARDEASETAGEGTTRPSRPRPKVRLRRINAKVSRGGALFLGGLPFLFVAIAYLIASAQRLAINPSDKLLPSPAQMWSAFLDLATVPDKRSGDLILWIDTYASLLRLFAGVGVATFAALSLGIAIGFIPRVRAFLLPFVTVVCVIPPLALLPILFIALGLGETAKITLIAVGVAPVMVRDIANRVMELPPELVAKAQTLGGNSWTMVLRLVLPQVMPRLITCVRLALGPAWLFLIAAEAIASTEGLGYRIFLVRRYLSMDVILPYVAWITLLAVITDWLLVRLSQAMSPWAHPVEAR</sequence>
<dbReference type="SUPFAM" id="SSF161098">
    <property type="entry name" value="MetI-like"/>
    <property type="match status" value="1"/>
</dbReference>
<dbReference type="GO" id="GO:0005886">
    <property type="term" value="C:plasma membrane"/>
    <property type="evidence" value="ECO:0007669"/>
    <property type="project" value="UniProtKB-SubCell"/>
</dbReference>
<gene>
    <name evidence="10" type="ORF">BQ8482_111292</name>
</gene>
<dbReference type="GO" id="GO:0055085">
    <property type="term" value="P:transmembrane transport"/>
    <property type="evidence" value="ECO:0007669"/>
    <property type="project" value="InterPro"/>
</dbReference>
<evidence type="ECO:0000256" key="1">
    <source>
        <dbReference type="ARBA" id="ARBA00004651"/>
    </source>
</evidence>
<proteinExistence type="inferred from homology"/>
<keyword evidence="2 7" id="KW-0813">Transport</keyword>
<dbReference type="InterPro" id="IPR035906">
    <property type="entry name" value="MetI-like_sf"/>
</dbReference>
<protein>
    <submittedName>
        <fullName evidence="10">ABC transporter</fullName>
    </submittedName>
</protein>
<feature type="transmembrane region" description="Helical" evidence="7">
    <location>
        <begin position="141"/>
        <end position="164"/>
    </location>
</feature>
<evidence type="ECO:0000256" key="5">
    <source>
        <dbReference type="ARBA" id="ARBA00022989"/>
    </source>
</evidence>
<dbReference type="PANTHER" id="PTHR30151:SF25">
    <property type="entry name" value="TAURINE TRANSPORT SYSTEM PERMEASE PROTEIN TAUC"/>
    <property type="match status" value="1"/>
</dbReference>
<dbReference type="PANTHER" id="PTHR30151">
    <property type="entry name" value="ALKANE SULFONATE ABC TRANSPORTER-RELATED, MEMBRANE SUBUNIT"/>
    <property type="match status" value="1"/>
</dbReference>
<dbReference type="EMBL" id="FUIG01000013">
    <property type="protein sequence ID" value="SJM29362.1"/>
    <property type="molecule type" value="Genomic_DNA"/>
</dbReference>
<dbReference type="InterPro" id="IPR000515">
    <property type="entry name" value="MetI-like"/>
</dbReference>
<keyword evidence="3" id="KW-1003">Cell membrane</keyword>
<feature type="transmembrane region" description="Helical" evidence="7">
    <location>
        <begin position="225"/>
        <end position="247"/>
    </location>
</feature>
<feature type="domain" description="ABC transmembrane type-1" evidence="9">
    <location>
        <begin position="110"/>
        <end position="290"/>
    </location>
</feature>
<dbReference type="Gene3D" id="1.10.3720.10">
    <property type="entry name" value="MetI-like"/>
    <property type="match status" value="1"/>
</dbReference>
<feature type="transmembrane region" description="Helical" evidence="7">
    <location>
        <begin position="267"/>
        <end position="287"/>
    </location>
</feature>
<feature type="transmembrane region" description="Helical" evidence="7">
    <location>
        <begin position="43"/>
        <end position="62"/>
    </location>
</feature>
<evidence type="ECO:0000313" key="10">
    <source>
        <dbReference type="EMBL" id="SJM29362.1"/>
    </source>
</evidence>
<organism evidence="10 11">
    <name type="scientific">Mesorhizobium delmotii</name>
    <dbReference type="NCBI Taxonomy" id="1631247"/>
    <lineage>
        <taxon>Bacteria</taxon>
        <taxon>Pseudomonadati</taxon>
        <taxon>Pseudomonadota</taxon>
        <taxon>Alphaproteobacteria</taxon>
        <taxon>Hyphomicrobiales</taxon>
        <taxon>Phyllobacteriaceae</taxon>
        <taxon>Mesorhizobium</taxon>
    </lineage>
</organism>
<comment type="similarity">
    <text evidence="7">Belongs to the binding-protein-dependent transport system permease family.</text>
</comment>
<comment type="subcellular location">
    <subcellularLocation>
        <location evidence="1 7">Cell membrane</location>
        <topology evidence="1 7">Multi-pass membrane protein</topology>
    </subcellularLocation>
</comment>
<evidence type="ECO:0000256" key="7">
    <source>
        <dbReference type="RuleBase" id="RU363032"/>
    </source>
</evidence>
<feature type="region of interest" description="Disordered" evidence="8">
    <location>
        <begin position="1"/>
        <end position="28"/>
    </location>
</feature>
<evidence type="ECO:0000259" key="9">
    <source>
        <dbReference type="PROSITE" id="PS50928"/>
    </source>
</evidence>
<evidence type="ECO:0000256" key="3">
    <source>
        <dbReference type="ARBA" id="ARBA00022475"/>
    </source>
</evidence>
<dbReference type="Pfam" id="PF00528">
    <property type="entry name" value="BPD_transp_1"/>
    <property type="match status" value="1"/>
</dbReference>
<evidence type="ECO:0000256" key="6">
    <source>
        <dbReference type="ARBA" id="ARBA00023136"/>
    </source>
</evidence>
<dbReference type="PROSITE" id="PS50928">
    <property type="entry name" value="ABC_TM1"/>
    <property type="match status" value="1"/>
</dbReference>
<evidence type="ECO:0000256" key="4">
    <source>
        <dbReference type="ARBA" id="ARBA00022692"/>
    </source>
</evidence>
<keyword evidence="5 7" id="KW-1133">Transmembrane helix</keyword>
<dbReference type="AlphaFoldDB" id="A0A2P9AE22"/>
<name>A0A2P9AE22_9HYPH</name>
<evidence type="ECO:0000256" key="2">
    <source>
        <dbReference type="ARBA" id="ARBA00022448"/>
    </source>
</evidence>
<accession>A0A2P9AE22</accession>
<dbReference type="CDD" id="cd06261">
    <property type="entry name" value="TM_PBP2"/>
    <property type="match status" value="1"/>
</dbReference>
<dbReference type="Proteomes" id="UP000245698">
    <property type="component" value="Unassembled WGS sequence"/>
</dbReference>
<dbReference type="GO" id="GO:0010438">
    <property type="term" value="P:cellular response to sulfur starvation"/>
    <property type="evidence" value="ECO:0007669"/>
    <property type="project" value="TreeGrafter"/>
</dbReference>
<evidence type="ECO:0000313" key="11">
    <source>
        <dbReference type="Proteomes" id="UP000245698"/>
    </source>
</evidence>
<feature type="transmembrane region" description="Helical" evidence="7">
    <location>
        <begin position="113"/>
        <end position="134"/>
    </location>
</feature>